<dbReference type="SUPFAM" id="SSF53300">
    <property type="entry name" value="vWA-like"/>
    <property type="match status" value="1"/>
</dbReference>
<dbReference type="InterPro" id="IPR015590">
    <property type="entry name" value="Aldehyde_DH_dom"/>
</dbReference>
<keyword evidence="8" id="KW-0560">Oxidoreductase</keyword>
<feature type="active site" evidence="14">
    <location>
        <position position="288"/>
    </location>
</feature>
<dbReference type="Pfam" id="PF14541">
    <property type="entry name" value="TAXi_C"/>
    <property type="match status" value="1"/>
</dbReference>
<evidence type="ECO:0000256" key="10">
    <source>
        <dbReference type="ARBA" id="ARBA00024226"/>
    </source>
</evidence>
<sequence length="1350" mass="148164">MGGWTAARKGLLIAFLVAFTAAISPSASAASPKKAKGSDYPPLMLQLPVDTGRRVPSSVVFPIYGDVYPHGLYYVAMSIGDPPKPYFLDIDTGSDLTWLQCDAPCVKCSKGPHPWYRPTRNKLVPCRDPLCAALHAGTIHDENCDQCDYQIQYEDRGSSLGVLISDAFNLRLINTTIVRPVLAFGCGYDQQFAIQNAPTPTDGLLGLGTGKVSVLSQLSDQGVTKNVMGHCLGGKGGGYLFFGDDFVPTSRMTWAPMSRSRNYYSPGPASLYWGTRSLGVNQMEVVFDTGSTFTYFGFQPYQAFLSAVKSDLSKKSLKEEFGDPSLPVCWKGPKAFKSVKDVKKHFKTLALNFVNGNRALLEVPPENYLIITKHGNACLGILNGTEVGLNKDLNIIGDISLQDRMVVYDNERQRIGWVQIGCDRLPKPGASSLGGGAEEEEEEAMEGGFDGAGAAEVVAELRESFGSGRTRSFEWRVAQLKGIARLIVEKEKEITAALDDDLAKPQLESFISEISMIRESCCFALKELKRWMKPEKVATSITTFPSSAKVVSEPLGVVLIISAWNYPFLLSIDPVIGAIAAGNAVVLKPSEVAPATSSFLARILPDYVDNSCIRVVEGSSPETTALLEQKFDKILYTGNARVGRIVMTAAAKHLTPVVLELGGKCPVLVDSNVDIKVATRRIVAGKWGCNSGQACIAPDYIITTKSFAPKLVDALKITLEKFYGKDPLESPDLSRIVNSNHFKRLMNLLDDEKVSGTIVHGGQRDEKRLRIAPTILLDVPSDSLIMKEEVFGPLLPIVTVDELREGFDLMNSKGKPLAAYLFTKDRKLEEKLVKTVSAGGMVINDTILQVTNPRLPFGGVGESGMGSYHGKFSFDAFSHKKAVLSRGFGGDVPMRYPPYTAHKQKILRGLITGNIVAIVPYNSSIWRSMKPHTHLHHSHYHSRSSKDHKGHDGKQAKFIPDNFSSLDQVISALRESGLESSNLVLGIDFTKSNEWTGRYSFGRRSLHAIGGTPNPYEQAISIIGRTLSPFDEDNLIPCYGFGDASTHDQSVFSFYPDNRPCHGFEEALARYREIVPHLKLSGPTSFAPVIHASIDIVKKSNWQYHVLVIIADGQVARNSDVPQGRLSPQEDATMKAIVDASFFPLSIIMVGVGDGPWDTMEHFDDCIPERRFDNFQFVNFTNIMSAKMEMSKKEAAFALAALMEIPFQYRAAQGLRPLDPISSILNLRSSHRNQSDRFSSPKILPPPKEVLEHDSLMMSSTRIADTQTTGSTASTEQVCPICLTNPKDMAFGCGHLVDLQGMWCHLIDMPHMPSTHNHTLAALCLDDGLAPKPVVSYLNRLHWLTRLPGI</sequence>
<dbReference type="FunFam" id="2.40.70.10:FF:000027">
    <property type="entry name" value="Aspartic proteinase Asp1 isoform A"/>
    <property type="match status" value="1"/>
</dbReference>
<evidence type="ECO:0000256" key="13">
    <source>
        <dbReference type="ARBA" id="ARBA00077656"/>
    </source>
</evidence>
<evidence type="ECO:0000256" key="14">
    <source>
        <dbReference type="PIRSR" id="PIRSR601461-1"/>
    </source>
</evidence>
<dbReference type="InterPro" id="IPR033121">
    <property type="entry name" value="PEPTIDASE_A1"/>
</dbReference>
<dbReference type="GO" id="GO:0005737">
    <property type="term" value="C:cytoplasm"/>
    <property type="evidence" value="ECO:0007669"/>
    <property type="project" value="TreeGrafter"/>
</dbReference>
<comment type="catalytic activity">
    <reaction evidence="11">
        <text>an aldehyde + NAD(+) + H2O = a carboxylate + NADH + 2 H(+)</text>
        <dbReference type="Rhea" id="RHEA:16185"/>
        <dbReference type="ChEBI" id="CHEBI:15377"/>
        <dbReference type="ChEBI" id="CHEBI:15378"/>
        <dbReference type="ChEBI" id="CHEBI:17478"/>
        <dbReference type="ChEBI" id="CHEBI:29067"/>
        <dbReference type="ChEBI" id="CHEBI:57540"/>
        <dbReference type="ChEBI" id="CHEBI:57945"/>
        <dbReference type="EC" id="1.2.1.3"/>
    </reaction>
</comment>
<evidence type="ECO:0000256" key="6">
    <source>
        <dbReference type="ARBA" id="ARBA00022750"/>
    </source>
</evidence>
<proteinExistence type="inferred from homology"/>
<dbReference type="InterPro" id="IPR021109">
    <property type="entry name" value="Peptidase_aspartic_dom_sf"/>
</dbReference>
<dbReference type="PANTHER" id="PTHR43570">
    <property type="entry name" value="ALDEHYDE DEHYDROGENASE"/>
    <property type="match status" value="1"/>
</dbReference>
<feature type="domain" description="Peptidase A1" evidence="17">
    <location>
        <begin position="73"/>
        <end position="418"/>
    </location>
</feature>
<keyword evidence="5" id="KW-0677">Repeat</keyword>
<dbReference type="InterPro" id="IPR016162">
    <property type="entry name" value="Ald_DH_N"/>
</dbReference>
<dbReference type="InterPro" id="IPR001969">
    <property type="entry name" value="Aspartic_peptidase_AS"/>
</dbReference>
<dbReference type="FunFam" id="3.40.309.10:FF:000003">
    <property type="entry name" value="Aldehyde dehydrogenase"/>
    <property type="match status" value="1"/>
</dbReference>
<dbReference type="InterPro" id="IPR002035">
    <property type="entry name" value="VWF_A"/>
</dbReference>
<dbReference type="InterPro" id="IPR032861">
    <property type="entry name" value="TAXi_N"/>
</dbReference>
<keyword evidence="6 15" id="KW-0064">Aspartyl protease</keyword>
<keyword evidence="3 15" id="KW-0645">Protease</keyword>
<name>A0A9E7IDU4_9LILI</name>
<dbReference type="SUPFAM" id="SSF50630">
    <property type="entry name" value="Acid proteases"/>
    <property type="match status" value="1"/>
</dbReference>
<dbReference type="GO" id="GO:0006081">
    <property type="term" value="P:aldehyde metabolic process"/>
    <property type="evidence" value="ECO:0007669"/>
    <property type="project" value="InterPro"/>
</dbReference>
<dbReference type="SUPFAM" id="SSF53720">
    <property type="entry name" value="ALDH-like"/>
    <property type="match status" value="1"/>
</dbReference>
<dbReference type="GO" id="GO:0006508">
    <property type="term" value="P:proteolysis"/>
    <property type="evidence" value="ECO:0007669"/>
    <property type="project" value="UniProtKB-KW"/>
</dbReference>
<dbReference type="EMBL" id="CP097511">
    <property type="protein sequence ID" value="URE47443.1"/>
    <property type="molecule type" value="Genomic_DNA"/>
</dbReference>
<dbReference type="Gene3D" id="3.40.605.10">
    <property type="entry name" value="Aldehyde Dehydrogenase, Chain A, domain 1"/>
    <property type="match status" value="1"/>
</dbReference>
<dbReference type="GO" id="GO:0004190">
    <property type="term" value="F:aspartic-type endopeptidase activity"/>
    <property type="evidence" value="ECO:0007669"/>
    <property type="project" value="UniProtKB-KW"/>
</dbReference>
<dbReference type="CDD" id="cd07137">
    <property type="entry name" value="ALDH_F3FHI"/>
    <property type="match status" value="1"/>
</dbReference>
<dbReference type="PROSITE" id="PS51767">
    <property type="entry name" value="PEPTIDASE_A1"/>
    <property type="match status" value="1"/>
</dbReference>
<dbReference type="Gene3D" id="2.40.70.10">
    <property type="entry name" value="Acid Proteases"/>
    <property type="match status" value="2"/>
</dbReference>
<dbReference type="Gene3D" id="3.40.309.10">
    <property type="entry name" value="Aldehyde Dehydrogenase, Chain A, domain 2"/>
    <property type="match status" value="1"/>
</dbReference>
<evidence type="ECO:0000256" key="2">
    <source>
        <dbReference type="ARBA" id="ARBA00009986"/>
    </source>
</evidence>
<accession>A0A9E7IDU4</accession>
<dbReference type="PANTHER" id="PTHR43570:SF16">
    <property type="entry name" value="ALDEHYDE DEHYDROGENASE TYPE III, ISOFORM Q"/>
    <property type="match status" value="1"/>
</dbReference>
<feature type="signal peptide" evidence="16">
    <location>
        <begin position="1"/>
        <end position="22"/>
    </location>
</feature>
<evidence type="ECO:0000256" key="11">
    <source>
        <dbReference type="ARBA" id="ARBA00049194"/>
    </source>
</evidence>
<evidence type="ECO:0000256" key="9">
    <source>
        <dbReference type="ARBA" id="ARBA00023027"/>
    </source>
</evidence>
<dbReference type="OrthoDB" id="440325at2759"/>
<evidence type="ECO:0000256" key="5">
    <source>
        <dbReference type="ARBA" id="ARBA00022737"/>
    </source>
</evidence>
<evidence type="ECO:0000256" key="7">
    <source>
        <dbReference type="ARBA" id="ARBA00022801"/>
    </source>
</evidence>
<reference evidence="18" key="1">
    <citation type="submission" date="2022-05" db="EMBL/GenBank/DDBJ databases">
        <title>The Musa troglodytarum L. genome provides insights into the mechanism of non-climacteric behaviour and enrichment of carotenoids.</title>
        <authorList>
            <person name="Wang J."/>
        </authorList>
    </citation>
    <scope>NUCLEOTIDE SEQUENCE</scope>
    <source>
        <tissue evidence="18">Leaf</tissue>
    </source>
</reference>
<dbReference type="Proteomes" id="UP001055439">
    <property type="component" value="Chromosome 9"/>
</dbReference>
<dbReference type="CDD" id="cd01459">
    <property type="entry name" value="vWA_copine_like"/>
    <property type="match status" value="1"/>
</dbReference>
<protein>
    <recommendedName>
        <fullName evidence="12">Aspartic proteinase Asp1</fullName>
        <ecNumber evidence="10">1.2.1.3</ecNumber>
    </recommendedName>
    <alternativeName>
        <fullName evidence="13">Nucellin-like protein</fullName>
    </alternativeName>
</protein>
<dbReference type="InterPro" id="IPR016161">
    <property type="entry name" value="Ald_DH/histidinol_DH"/>
</dbReference>
<evidence type="ECO:0000313" key="18">
    <source>
        <dbReference type="EMBL" id="URE47443.1"/>
    </source>
</evidence>
<dbReference type="Pfam" id="PF07002">
    <property type="entry name" value="Copine"/>
    <property type="match status" value="1"/>
</dbReference>
<dbReference type="GO" id="GO:0004029">
    <property type="term" value="F:aldehyde dehydrogenase (NAD+) activity"/>
    <property type="evidence" value="ECO:0007669"/>
    <property type="project" value="UniProtKB-EC"/>
</dbReference>
<keyword evidence="19" id="KW-1185">Reference proteome</keyword>
<dbReference type="InterPro" id="IPR036465">
    <property type="entry name" value="vWFA_dom_sf"/>
</dbReference>
<dbReference type="SMART" id="SM00327">
    <property type="entry name" value="VWA"/>
    <property type="match status" value="1"/>
</dbReference>
<evidence type="ECO:0000256" key="12">
    <source>
        <dbReference type="ARBA" id="ARBA00068871"/>
    </source>
</evidence>
<dbReference type="EC" id="1.2.1.3" evidence="10"/>
<dbReference type="Pfam" id="PF00171">
    <property type="entry name" value="Aldedh"/>
    <property type="match status" value="1"/>
</dbReference>
<keyword evidence="4 16" id="KW-0732">Signal</keyword>
<comment type="similarity">
    <text evidence="1 15">Belongs to the peptidase A1 family.</text>
</comment>
<dbReference type="PRINTS" id="PR00792">
    <property type="entry name" value="PEPSIN"/>
</dbReference>
<evidence type="ECO:0000256" key="4">
    <source>
        <dbReference type="ARBA" id="ARBA00022729"/>
    </source>
</evidence>
<feature type="active site" evidence="14">
    <location>
        <position position="91"/>
    </location>
</feature>
<keyword evidence="7 15" id="KW-0378">Hydrolase</keyword>
<evidence type="ECO:0000256" key="8">
    <source>
        <dbReference type="ARBA" id="ARBA00023002"/>
    </source>
</evidence>
<organism evidence="18 19">
    <name type="scientific">Musa troglodytarum</name>
    <name type="common">fe'i banana</name>
    <dbReference type="NCBI Taxonomy" id="320322"/>
    <lineage>
        <taxon>Eukaryota</taxon>
        <taxon>Viridiplantae</taxon>
        <taxon>Streptophyta</taxon>
        <taxon>Embryophyta</taxon>
        <taxon>Tracheophyta</taxon>
        <taxon>Spermatophyta</taxon>
        <taxon>Magnoliopsida</taxon>
        <taxon>Liliopsida</taxon>
        <taxon>Zingiberales</taxon>
        <taxon>Musaceae</taxon>
        <taxon>Musa</taxon>
    </lineage>
</organism>
<dbReference type="InterPro" id="IPR010734">
    <property type="entry name" value="Copine_C"/>
</dbReference>
<evidence type="ECO:0000313" key="19">
    <source>
        <dbReference type="Proteomes" id="UP001055439"/>
    </source>
</evidence>
<evidence type="ECO:0000256" key="16">
    <source>
        <dbReference type="SAM" id="SignalP"/>
    </source>
</evidence>
<evidence type="ECO:0000256" key="1">
    <source>
        <dbReference type="ARBA" id="ARBA00007447"/>
    </source>
</evidence>
<dbReference type="GO" id="GO:0009737">
    <property type="term" value="P:response to abscisic acid"/>
    <property type="evidence" value="ECO:0007669"/>
    <property type="project" value="UniProtKB-ARBA"/>
</dbReference>
<dbReference type="PROSITE" id="PS00141">
    <property type="entry name" value="ASP_PROTEASE"/>
    <property type="match status" value="1"/>
</dbReference>
<feature type="chain" id="PRO_5038921958" description="Aspartic proteinase Asp1" evidence="16">
    <location>
        <begin position="23"/>
        <end position="1350"/>
    </location>
</feature>
<evidence type="ECO:0000256" key="3">
    <source>
        <dbReference type="ARBA" id="ARBA00022670"/>
    </source>
</evidence>
<dbReference type="Pfam" id="PF14543">
    <property type="entry name" value="TAXi_N"/>
    <property type="match status" value="1"/>
</dbReference>
<dbReference type="InterPro" id="IPR032799">
    <property type="entry name" value="TAXi_C"/>
</dbReference>
<gene>
    <name evidence="18" type="ORF">MUK42_14302</name>
</gene>
<dbReference type="FunFam" id="2.40.70.10:FF:000015">
    <property type="entry name" value="Aspartyl protease family protein"/>
    <property type="match status" value="1"/>
</dbReference>
<dbReference type="InterPro" id="IPR016163">
    <property type="entry name" value="Ald_DH_C"/>
</dbReference>
<dbReference type="FunFam" id="3.40.605.10:FF:000004">
    <property type="entry name" value="Aldehyde dehydrogenase"/>
    <property type="match status" value="1"/>
</dbReference>
<dbReference type="InterPro" id="IPR001461">
    <property type="entry name" value="Aspartic_peptidase_A1"/>
</dbReference>
<evidence type="ECO:0000259" key="17">
    <source>
        <dbReference type="PROSITE" id="PS51767"/>
    </source>
</evidence>
<keyword evidence="9" id="KW-0520">NAD</keyword>
<dbReference type="InterPro" id="IPR012394">
    <property type="entry name" value="Aldehyde_DH_NAD(P)"/>
</dbReference>
<evidence type="ECO:0000256" key="15">
    <source>
        <dbReference type="RuleBase" id="RU000454"/>
    </source>
</evidence>
<comment type="similarity">
    <text evidence="2">Belongs to the aldehyde dehydrogenase family.</text>
</comment>